<keyword evidence="1" id="KW-0472">Membrane</keyword>
<evidence type="ECO:0000313" key="3">
    <source>
        <dbReference type="Proteomes" id="UP000631034"/>
    </source>
</evidence>
<comment type="caution">
    <text evidence="2">The sequence shown here is derived from an EMBL/GenBank/DDBJ whole genome shotgun (WGS) entry which is preliminary data.</text>
</comment>
<name>A0A8J6YY45_9PROT</name>
<evidence type="ECO:0000313" key="2">
    <source>
        <dbReference type="EMBL" id="MBE1237827.1"/>
    </source>
</evidence>
<dbReference type="RefSeq" id="WP_192534838.1">
    <property type="nucleotide sequence ID" value="NZ_JACZHT010000007.1"/>
</dbReference>
<sequence>MLFKFWQIAKPVYLACLIPVTIYFFLTLFQVFFGTGHSSLAFSILPLALCVAFFVLGLVIFLYMPVHFRRRIMHLAYRYEDAEDLFILEEWEALSSNYRSYLGFDCKKKTVLFVESMPVAGIAFGFEDISGFEITAPPKGDALFTIVTNNMRCPLIRFPIPGRRAGEWEKKMAEIFRIRISG</sequence>
<gene>
    <name evidence="2" type="ORF">IHV25_09225</name>
</gene>
<keyword evidence="1" id="KW-0812">Transmembrane</keyword>
<evidence type="ECO:0000256" key="1">
    <source>
        <dbReference type="SAM" id="Phobius"/>
    </source>
</evidence>
<proteinExistence type="predicted"/>
<protein>
    <submittedName>
        <fullName evidence="2">Uncharacterized protein</fullName>
    </submittedName>
</protein>
<keyword evidence="3" id="KW-1185">Reference proteome</keyword>
<feature type="transmembrane region" description="Helical" evidence="1">
    <location>
        <begin position="39"/>
        <end position="64"/>
    </location>
</feature>
<dbReference type="Proteomes" id="UP000631034">
    <property type="component" value="Unassembled WGS sequence"/>
</dbReference>
<keyword evidence="1" id="KW-1133">Transmembrane helix</keyword>
<reference evidence="2" key="1">
    <citation type="submission" date="2020-10" db="EMBL/GenBank/DDBJ databases">
        <title>Genome sequence of the unusual species of purple photosynthetic bacteria, Phaeovibrio sulfidiphilus DSM 23193, type strain.</title>
        <authorList>
            <person name="Kyndt J.A."/>
            <person name="Meyer T.E."/>
        </authorList>
    </citation>
    <scope>NUCLEOTIDE SEQUENCE</scope>
    <source>
        <strain evidence="2">DSM 23193</strain>
    </source>
</reference>
<feature type="transmembrane region" description="Helical" evidence="1">
    <location>
        <begin position="12"/>
        <end position="33"/>
    </location>
</feature>
<dbReference type="AlphaFoldDB" id="A0A8J6YY45"/>
<organism evidence="2 3">
    <name type="scientific">Phaeovibrio sulfidiphilus</name>
    <dbReference type="NCBI Taxonomy" id="1220600"/>
    <lineage>
        <taxon>Bacteria</taxon>
        <taxon>Pseudomonadati</taxon>
        <taxon>Pseudomonadota</taxon>
        <taxon>Alphaproteobacteria</taxon>
        <taxon>Rhodospirillales</taxon>
        <taxon>Rhodospirillaceae</taxon>
        <taxon>Phaeovibrio</taxon>
    </lineage>
</organism>
<dbReference type="EMBL" id="JACZHT010000007">
    <property type="protein sequence ID" value="MBE1237827.1"/>
    <property type="molecule type" value="Genomic_DNA"/>
</dbReference>
<accession>A0A8J6YY45</accession>